<evidence type="ECO:0000313" key="3">
    <source>
        <dbReference type="Proteomes" id="UP000628017"/>
    </source>
</evidence>
<keyword evidence="1" id="KW-1133">Transmembrane helix</keyword>
<name>A0A916QTR0_9RHOB</name>
<comment type="caution">
    <text evidence="2">The sequence shown here is derived from an EMBL/GenBank/DDBJ whole genome shotgun (WGS) entry which is preliminary data.</text>
</comment>
<feature type="transmembrane region" description="Helical" evidence="1">
    <location>
        <begin position="6"/>
        <end position="23"/>
    </location>
</feature>
<organism evidence="2 3">
    <name type="scientific">Neptunicoccus cionae</name>
    <dbReference type="NCBI Taxonomy" id="2035344"/>
    <lineage>
        <taxon>Bacteria</taxon>
        <taxon>Pseudomonadati</taxon>
        <taxon>Pseudomonadota</taxon>
        <taxon>Alphaproteobacteria</taxon>
        <taxon>Rhodobacterales</taxon>
        <taxon>Paracoccaceae</taxon>
        <taxon>Neptunicoccus</taxon>
    </lineage>
</organism>
<proteinExistence type="predicted"/>
<sequence length="63" mass="6729">MIKVVTLFLVFILVLAMFGRLRMPKLPKSLKRKGVQSGVKCKACGRYSLAGEKCPCGGAGGKS</sequence>
<reference evidence="2" key="1">
    <citation type="journal article" date="2014" name="Int. J. Syst. Evol. Microbiol.">
        <title>Complete genome sequence of Corynebacterium casei LMG S-19264T (=DSM 44701T), isolated from a smear-ripened cheese.</title>
        <authorList>
            <consortium name="US DOE Joint Genome Institute (JGI-PGF)"/>
            <person name="Walter F."/>
            <person name="Albersmeier A."/>
            <person name="Kalinowski J."/>
            <person name="Ruckert C."/>
        </authorList>
    </citation>
    <scope>NUCLEOTIDE SEQUENCE</scope>
    <source>
        <strain evidence="2">CGMCC 1.15880</strain>
    </source>
</reference>
<evidence type="ECO:0000313" key="2">
    <source>
        <dbReference type="EMBL" id="GGA06903.1"/>
    </source>
</evidence>
<dbReference type="AlphaFoldDB" id="A0A916QTR0"/>
<accession>A0A916QTR0</accession>
<evidence type="ECO:0000256" key="1">
    <source>
        <dbReference type="SAM" id="Phobius"/>
    </source>
</evidence>
<dbReference type="Proteomes" id="UP000628017">
    <property type="component" value="Unassembled WGS sequence"/>
</dbReference>
<keyword evidence="1" id="KW-0812">Transmembrane</keyword>
<dbReference type="RefSeq" id="WP_188670308.1">
    <property type="nucleotide sequence ID" value="NZ_BMKA01000001.1"/>
</dbReference>
<dbReference type="EMBL" id="BMKA01000001">
    <property type="protein sequence ID" value="GGA06903.1"/>
    <property type="molecule type" value="Genomic_DNA"/>
</dbReference>
<reference evidence="2" key="2">
    <citation type="submission" date="2020-09" db="EMBL/GenBank/DDBJ databases">
        <authorList>
            <person name="Sun Q."/>
            <person name="Zhou Y."/>
        </authorList>
    </citation>
    <scope>NUCLEOTIDE SEQUENCE</scope>
    <source>
        <strain evidence="2">CGMCC 1.15880</strain>
    </source>
</reference>
<keyword evidence="3" id="KW-1185">Reference proteome</keyword>
<keyword evidence="1" id="KW-0472">Membrane</keyword>
<gene>
    <name evidence="2" type="ORF">GCM10011498_03400</name>
</gene>
<protein>
    <submittedName>
        <fullName evidence="2">Uncharacterized protein</fullName>
    </submittedName>
</protein>